<evidence type="ECO:0000313" key="2">
    <source>
        <dbReference type="EMBL" id="ADC89314.1"/>
    </source>
</evidence>
<reference evidence="3" key="1">
    <citation type="journal article" date="2010" name="Stand. Genomic Sci.">
        <title>Complete genome sequence of Thermocrinis albus type strain (HI 11/12T).</title>
        <authorList>
            <person name="Wirth R."/>
            <person name="Sikorski J."/>
            <person name="Brambilla E."/>
            <person name="Misra M."/>
            <person name="Lapidus A."/>
            <person name="Copeland A."/>
            <person name="Nolan M."/>
            <person name="Lucas S."/>
            <person name="Chen F."/>
            <person name="Tice H."/>
            <person name="Cheng J.F."/>
            <person name="Han C."/>
            <person name="Detter J.C."/>
            <person name="Tapia R."/>
            <person name="Bruce D."/>
            <person name="Goodwin L."/>
            <person name="Pitluck S."/>
            <person name="Pati A."/>
            <person name="Anderson I."/>
            <person name="Ivanova N."/>
            <person name="Mavromatis K."/>
            <person name="Mikhailova N."/>
            <person name="Chen A."/>
            <person name="Palaniappan K."/>
            <person name="Bilek Y."/>
            <person name="Hader T."/>
            <person name="Land M."/>
            <person name="Hauser L."/>
            <person name="Chang Y.J."/>
            <person name="Jeffries C.D."/>
            <person name="Tindall B.J."/>
            <person name="Rohde M."/>
            <person name="Goker M."/>
            <person name="Bristow J."/>
            <person name="Eisen J.A."/>
            <person name="Markowitz V."/>
            <person name="Hugenholtz P."/>
            <person name="Kyrpides N.C."/>
            <person name="Klenk H.P."/>
        </authorList>
    </citation>
    <scope>NUCLEOTIDE SEQUENCE [LARGE SCALE GENOMIC DNA]</scope>
    <source>
        <strain evidence="3">DSM 14484 / JCM 11386 / HI 11/12</strain>
    </source>
</reference>
<dbReference type="AlphaFoldDB" id="D3SQ77"/>
<gene>
    <name evidence="2" type="ordered locus">Thal_0681</name>
</gene>
<dbReference type="Proteomes" id="UP000002043">
    <property type="component" value="Chromosome"/>
</dbReference>
<evidence type="ECO:0008006" key="4">
    <source>
        <dbReference type="Google" id="ProtNLM"/>
    </source>
</evidence>
<dbReference type="EMBL" id="CP001931">
    <property type="protein sequence ID" value="ADC89314.1"/>
    <property type="molecule type" value="Genomic_DNA"/>
</dbReference>
<dbReference type="KEGG" id="tal:Thal_0681"/>
<evidence type="ECO:0000256" key="1">
    <source>
        <dbReference type="SAM" id="Phobius"/>
    </source>
</evidence>
<dbReference type="STRING" id="638303.Thal_0681"/>
<name>D3SQ77_THEAH</name>
<feature type="transmembrane region" description="Helical" evidence="1">
    <location>
        <begin position="38"/>
        <end position="59"/>
    </location>
</feature>
<evidence type="ECO:0000313" key="3">
    <source>
        <dbReference type="Proteomes" id="UP000002043"/>
    </source>
</evidence>
<proteinExistence type="predicted"/>
<feature type="transmembrane region" description="Helical" evidence="1">
    <location>
        <begin position="6"/>
        <end position="26"/>
    </location>
</feature>
<keyword evidence="1" id="KW-0812">Transmembrane</keyword>
<keyword evidence="1" id="KW-1133">Transmembrane helix</keyword>
<keyword evidence="1" id="KW-0472">Membrane</keyword>
<keyword evidence="3" id="KW-1185">Reference proteome</keyword>
<dbReference type="HOGENOM" id="CLU_130999_0_0_0"/>
<organism evidence="2 3">
    <name type="scientific">Thermocrinis albus (strain DSM 14484 / JCM 11386 / HI 11/12)</name>
    <dbReference type="NCBI Taxonomy" id="638303"/>
    <lineage>
        <taxon>Bacteria</taxon>
        <taxon>Pseudomonadati</taxon>
        <taxon>Aquificota</taxon>
        <taxon>Aquificia</taxon>
        <taxon>Aquificales</taxon>
        <taxon>Aquificaceae</taxon>
        <taxon>Thermocrinis</taxon>
    </lineage>
</organism>
<feature type="transmembrane region" description="Helical" evidence="1">
    <location>
        <begin position="110"/>
        <end position="130"/>
    </location>
</feature>
<accession>D3SQ77</accession>
<protein>
    <recommendedName>
        <fullName evidence="4">DUF4149 domain-containing protein</fullName>
    </recommendedName>
</protein>
<dbReference type="RefSeq" id="WP_012991721.1">
    <property type="nucleotide sequence ID" value="NC_013894.1"/>
</dbReference>
<feature type="transmembrane region" description="Helical" evidence="1">
    <location>
        <begin position="65"/>
        <end position="84"/>
    </location>
</feature>
<sequence>MIEVLLLSLYTGSLFMLVSVVAPVLLREKEYKDLAGRFYGRILARFYMVALSLLMLKIVLGGLKLMDIVLLSLLLLSYSLSLYMKKEKRKLGNIDLISVHHPMRVRFRRLSYLSLSLFLLQFFVAMYHLFHTVNEHKAGEIAPAGYILSLKGAIQIARHRTEYVRSERCACKTTG</sequence>